<feature type="active site" description="Nucleophile" evidence="4 5">
    <location>
        <position position="52"/>
    </location>
</feature>
<dbReference type="EC" id="5.4.99.12" evidence="4"/>
<keyword evidence="10" id="KW-1185">Reference proteome</keyword>
<dbReference type="Gene3D" id="3.30.70.580">
    <property type="entry name" value="Pseudouridine synthase I, catalytic domain, N-terminal subdomain"/>
    <property type="match status" value="1"/>
</dbReference>
<comment type="caution">
    <text evidence="9">The sequence shown here is derived from an EMBL/GenBank/DDBJ whole genome shotgun (WGS) entry which is preliminary data.</text>
</comment>
<dbReference type="FunFam" id="3.30.70.580:FF:000001">
    <property type="entry name" value="tRNA pseudouridine synthase A"/>
    <property type="match status" value="1"/>
</dbReference>
<dbReference type="PANTHER" id="PTHR11142">
    <property type="entry name" value="PSEUDOURIDYLATE SYNTHASE"/>
    <property type="match status" value="1"/>
</dbReference>
<evidence type="ECO:0000256" key="6">
    <source>
        <dbReference type="PIRSR" id="PIRSR001430-2"/>
    </source>
</evidence>
<keyword evidence="2 4" id="KW-0819">tRNA processing</keyword>
<comment type="caution">
    <text evidence="4">Lacks conserved residue(s) required for the propagation of feature annotation.</text>
</comment>
<feature type="binding site" evidence="4 6">
    <location>
        <position position="109"/>
    </location>
    <ligand>
        <name>substrate</name>
    </ligand>
</feature>
<dbReference type="InterPro" id="IPR001406">
    <property type="entry name" value="PsdUridine_synth_TruA"/>
</dbReference>
<dbReference type="HAMAP" id="MF_00171">
    <property type="entry name" value="TruA"/>
    <property type="match status" value="1"/>
</dbReference>
<dbReference type="InterPro" id="IPR020095">
    <property type="entry name" value="PsdUridine_synth_TruA_C"/>
</dbReference>
<evidence type="ECO:0000256" key="2">
    <source>
        <dbReference type="ARBA" id="ARBA00022694"/>
    </source>
</evidence>
<dbReference type="OrthoDB" id="9811823at2"/>
<accession>A0A327QJ76</accession>
<dbReference type="GO" id="GO:0160147">
    <property type="term" value="F:tRNA pseudouridine(38-40) synthase activity"/>
    <property type="evidence" value="ECO:0007669"/>
    <property type="project" value="UniProtKB-EC"/>
</dbReference>
<reference evidence="9 10" key="1">
    <citation type="submission" date="2018-06" db="EMBL/GenBank/DDBJ databases">
        <title>Genomic Encyclopedia of Archaeal and Bacterial Type Strains, Phase II (KMG-II): from individual species to whole genera.</title>
        <authorList>
            <person name="Goeker M."/>
        </authorList>
    </citation>
    <scope>NUCLEOTIDE SEQUENCE [LARGE SCALE GENOMIC DNA]</scope>
    <source>
        <strain evidence="9 10">DSM 23857</strain>
    </source>
</reference>
<dbReference type="PANTHER" id="PTHR11142:SF0">
    <property type="entry name" value="TRNA PSEUDOURIDINE SYNTHASE-LIKE 1"/>
    <property type="match status" value="1"/>
</dbReference>
<keyword evidence="3 4" id="KW-0413">Isomerase</keyword>
<comment type="similarity">
    <text evidence="1 4 7">Belongs to the tRNA pseudouridine synthase TruA family.</text>
</comment>
<evidence type="ECO:0000256" key="4">
    <source>
        <dbReference type="HAMAP-Rule" id="MF_00171"/>
    </source>
</evidence>
<dbReference type="InterPro" id="IPR020097">
    <property type="entry name" value="PsdUridine_synth_TruA_a/b_dom"/>
</dbReference>
<dbReference type="PIRSF" id="PIRSF001430">
    <property type="entry name" value="tRNA_psdUrid_synth"/>
    <property type="match status" value="1"/>
</dbReference>
<evidence type="ECO:0000256" key="3">
    <source>
        <dbReference type="ARBA" id="ARBA00023235"/>
    </source>
</evidence>
<dbReference type="InterPro" id="IPR020094">
    <property type="entry name" value="TruA/RsuA/RluB/E/F_N"/>
</dbReference>
<dbReference type="GO" id="GO:0031119">
    <property type="term" value="P:tRNA pseudouridine synthesis"/>
    <property type="evidence" value="ECO:0007669"/>
    <property type="project" value="UniProtKB-UniRule"/>
</dbReference>
<dbReference type="RefSeq" id="WP_111598615.1">
    <property type="nucleotide sequence ID" value="NZ_QLLL01000005.1"/>
</dbReference>
<evidence type="ECO:0000256" key="5">
    <source>
        <dbReference type="PIRSR" id="PIRSR001430-1"/>
    </source>
</evidence>
<evidence type="ECO:0000256" key="7">
    <source>
        <dbReference type="RuleBase" id="RU003792"/>
    </source>
</evidence>
<comment type="catalytic activity">
    <reaction evidence="4 7">
        <text>uridine(38/39/40) in tRNA = pseudouridine(38/39/40) in tRNA</text>
        <dbReference type="Rhea" id="RHEA:22376"/>
        <dbReference type="Rhea" id="RHEA-COMP:10085"/>
        <dbReference type="Rhea" id="RHEA-COMP:10087"/>
        <dbReference type="ChEBI" id="CHEBI:65314"/>
        <dbReference type="ChEBI" id="CHEBI:65315"/>
        <dbReference type="EC" id="5.4.99.12"/>
    </reaction>
</comment>
<organism evidence="9 10">
    <name type="scientific">Chitinophaga skermanii</name>
    <dbReference type="NCBI Taxonomy" id="331697"/>
    <lineage>
        <taxon>Bacteria</taxon>
        <taxon>Pseudomonadati</taxon>
        <taxon>Bacteroidota</taxon>
        <taxon>Chitinophagia</taxon>
        <taxon>Chitinophagales</taxon>
        <taxon>Chitinophagaceae</taxon>
        <taxon>Chitinophaga</taxon>
    </lineage>
</organism>
<evidence type="ECO:0000259" key="8">
    <source>
        <dbReference type="Pfam" id="PF01416"/>
    </source>
</evidence>
<dbReference type="SUPFAM" id="SSF55120">
    <property type="entry name" value="Pseudouridine synthase"/>
    <property type="match status" value="1"/>
</dbReference>
<dbReference type="Pfam" id="PF01416">
    <property type="entry name" value="PseudoU_synth_1"/>
    <property type="match status" value="1"/>
</dbReference>
<gene>
    <name evidence="4" type="primary">truA</name>
    <name evidence="9" type="ORF">LX64_03204</name>
</gene>
<dbReference type="GO" id="GO:0003723">
    <property type="term" value="F:RNA binding"/>
    <property type="evidence" value="ECO:0007669"/>
    <property type="project" value="InterPro"/>
</dbReference>
<dbReference type="CDD" id="cd02570">
    <property type="entry name" value="PseudoU_synth_EcTruA"/>
    <property type="match status" value="1"/>
</dbReference>
<feature type="domain" description="Pseudouridine synthase I TruA alpha/beta" evidence="8">
    <location>
        <begin position="148"/>
        <end position="242"/>
    </location>
</feature>
<proteinExistence type="inferred from homology"/>
<dbReference type="Gene3D" id="3.30.70.660">
    <property type="entry name" value="Pseudouridine synthase I, catalytic domain, C-terminal subdomain"/>
    <property type="match status" value="1"/>
</dbReference>
<evidence type="ECO:0000313" key="9">
    <source>
        <dbReference type="EMBL" id="RAJ04321.1"/>
    </source>
</evidence>
<evidence type="ECO:0000256" key="1">
    <source>
        <dbReference type="ARBA" id="ARBA00009375"/>
    </source>
</evidence>
<comment type="subunit">
    <text evidence="4">Homodimer.</text>
</comment>
<dbReference type="EMBL" id="QLLL01000005">
    <property type="protein sequence ID" value="RAJ04321.1"/>
    <property type="molecule type" value="Genomic_DNA"/>
</dbReference>
<dbReference type="Proteomes" id="UP000249547">
    <property type="component" value="Unassembled WGS sequence"/>
</dbReference>
<dbReference type="AlphaFoldDB" id="A0A327QJ76"/>
<dbReference type="NCBIfam" id="TIGR00071">
    <property type="entry name" value="hisT_truA"/>
    <property type="match status" value="1"/>
</dbReference>
<name>A0A327QJ76_9BACT</name>
<dbReference type="InterPro" id="IPR020103">
    <property type="entry name" value="PsdUridine_synth_cat_dom_sf"/>
</dbReference>
<protein>
    <recommendedName>
        <fullName evidence="4">tRNA pseudouridine synthase A</fullName>
        <ecNumber evidence="4">5.4.99.12</ecNumber>
    </recommendedName>
    <alternativeName>
        <fullName evidence="4">tRNA pseudouridine(38-40) synthase</fullName>
    </alternativeName>
    <alternativeName>
        <fullName evidence="4">tRNA pseudouridylate synthase I</fullName>
    </alternativeName>
    <alternativeName>
        <fullName evidence="4">tRNA-uridine isomerase I</fullName>
    </alternativeName>
</protein>
<evidence type="ECO:0000313" key="10">
    <source>
        <dbReference type="Proteomes" id="UP000249547"/>
    </source>
</evidence>
<comment type="function">
    <text evidence="4">Formation of pseudouridine at positions 38, 39 and 40 in the anticodon stem and loop of transfer RNAs.</text>
</comment>
<sequence length="251" mass="28895">MARYFIDVAYMGAKYNGFQVQDTGLSIQGEIDKALSTLARTTIQTTGSSRTDAGVHAKQNFLHFDFEGELNPQLTYKMNALLPRDIVVNNFFKVDDEAHSRFAATSRAYEYTLFTYKDPFFQDRGYYFPYKVDIDLLQAAATILMQHTNFETFSKRNTQVHTFNCTILHSYWEQNDQHLKYYVKGNRFLRGMVRGLVGTMLRVGRGRLTLEQFEEVILSRDCSNADFAVPPQGLCLMEVAYPADLVMEKVF</sequence>